<organism evidence="3 4">
    <name type="scientific">Meganyctiphanes norvegica</name>
    <name type="common">Northern krill</name>
    <name type="synonym">Thysanopoda norvegica</name>
    <dbReference type="NCBI Taxonomy" id="48144"/>
    <lineage>
        <taxon>Eukaryota</taxon>
        <taxon>Metazoa</taxon>
        <taxon>Ecdysozoa</taxon>
        <taxon>Arthropoda</taxon>
        <taxon>Crustacea</taxon>
        <taxon>Multicrustacea</taxon>
        <taxon>Malacostraca</taxon>
        <taxon>Eumalacostraca</taxon>
        <taxon>Eucarida</taxon>
        <taxon>Euphausiacea</taxon>
        <taxon>Euphausiidae</taxon>
        <taxon>Meganyctiphanes</taxon>
    </lineage>
</organism>
<evidence type="ECO:0000256" key="1">
    <source>
        <dbReference type="SAM" id="MobiDB-lite"/>
    </source>
</evidence>
<feature type="transmembrane region" description="Helical" evidence="2">
    <location>
        <begin position="12"/>
        <end position="32"/>
    </location>
</feature>
<dbReference type="AlphaFoldDB" id="A0AAV2SA11"/>
<keyword evidence="2" id="KW-0472">Membrane</keyword>
<evidence type="ECO:0000256" key="2">
    <source>
        <dbReference type="SAM" id="Phobius"/>
    </source>
</evidence>
<feature type="non-terminal residue" evidence="3">
    <location>
        <position position="1"/>
    </location>
</feature>
<evidence type="ECO:0000313" key="4">
    <source>
        <dbReference type="Proteomes" id="UP001497623"/>
    </source>
</evidence>
<feature type="region of interest" description="Disordered" evidence="1">
    <location>
        <begin position="39"/>
        <end position="74"/>
    </location>
</feature>
<dbReference type="Proteomes" id="UP001497623">
    <property type="component" value="Unassembled WGS sequence"/>
</dbReference>
<keyword evidence="2" id="KW-1133">Transmembrane helix</keyword>
<dbReference type="EMBL" id="CAXKWB010049369">
    <property type="protein sequence ID" value="CAL4168468.1"/>
    <property type="molecule type" value="Genomic_DNA"/>
</dbReference>
<feature type="region of interest" description="Disordered" evidence="1">
    <location>
        <begin position="176"/>
        <end position="201"/>
    </location>
</feature>
<comment type="caution">
    <text evidence="3">The sequence shown here is derived from an EMBL/GenBank/DDBJ whole genome shotgun (WGS) entry which is preliminary data.</text>
</comment>
<feature type="compositionally biased region" description="Polar residues" evidence="1">
    <location>
        <begin position="49"/>
        <end position="73"/>
    </location>
</feature>
<sequence length="201" mass="21922">PFPRATRVTGGVMILLCKLQVLCFTGVFGLLISRAESLSDTGHAPTSDIRYSQNSSEPLNQASHSDLSSSTAGTPAKLHIHTAGNVNDKDEITRDNNDQHQIKYFDLPSKPTPRSVIRRHDSAIKILTSTKNSTSFATSTPPSEYDFTEMSVQVSVHEAPSISSYRLSKLNVGRDAPKLPKYDGPYLLPLHGSSNDESIPD</sequence>
<gene>
    <name evidence="3" type="ORF">MNOR_LOCUS33703</name>
</gene>
<accession>A0AAV2SA11</accession>
<keyword evidence="2" id="KW-0812">Transmembrane</keyword>
<evidence type="ECO:0000313" key="3">
    <source>
        <dbReference type="EMBL" id="CAL4168468.1"/>
    </source>
</evidence>
<proteinExistence type="predicted"/>
<feature type="compositionally biased region" description="Polar residues" evidence="1">
    <location>
        <begin position="192"/>
        <end position="201"/>
    </location>
</feature>
<reference evidence="3 4" key="1">
    <citation type="submission" date="2024-05" db="EMBL/GenBank/DDBJ databases">
        <authorList>
            <person name="Wallberg A."/>
        </authorList>
    </citation>
    <scope>NUCLEOTIDE SEQUENCE [LARGE SCALE GENOMIC DNA]</scope>
</reference>
<name>A0AAV2SA11_MEGNR</name>
<keyword evidence="4" id="KW-1185">Reference proteome</keyword>
<protein>
    <submittedName>
        <fullName evidence="3">Uncharacterized protein</fullName>
    </submittedName>
</protein>
<feature type="non-terminal residue" evidence="3">
    <location>
        <position position="201"/>
    </location>
</feature>